<dbReference type="OrthoDB" id="7566033at2"/>
<name>A0A1M5K9W2_STRHI</name>
<keyword evidence="2" id="KW-1185">Reference proteome</keyword>
<dbReference type="InterPro" id="IPR025444">
    <property type="entry name" value="Monooxy_af470"/>
</dbReference>
<reference evidence="1 2" key="1">
    <citation type="submission" date="2016-11" db="EMBL/GenBank/DDBJ databases">
        <authorList>
            <person name="Jaros S."/>
            <person name="Januszkiewicz K."/>
            <person name="Wedrychowicz H."/>
        </authorList>
    </citation>
    <scope>NUCLEOTIDE SEQUENCE [LARGE SCALE GENOMIC DNA]</scope>
    <source>
        <strain evidence="1 2">DSM 44523</strain>
    </source>
</reference>
<evidence type="ECO:0000313" key="1">
    <source>
        <dbReference type="EMBL" id="SHG49380.1"/>
    </source>
</evidence>
<dbReference type="AlphaFoldDB" id="A0A1M5K9W2"/>
<dbReference type="Pfam" id="PF13826">
    <property type="entry name" value="Monooxy_af470-like"/>
    <property type="match status" value="1"/>
</dbReference>
<accession>A0A1M5K9W2</accession>
<protein>
    <recommendedName>
        <fullName evidence="3">DUF4188 domain-containing protein</fullName>
    </recommendedName>
</protein>
<evidence type="ECO:0008006" key="3">
    <source>
        <dbReference type="Google" id="ProtNLM"/>
    </source>
</evidence>
<proteinExistence type="predicted"/>
<dbReference type="EMBL" id="FQVN01000009">
    <property type="protein sequence ID" value="SHG49380.1"/>
    <property type="molecule type" value="Genomic_DNA"/>
</dbReference>
<gene>
    <name evidence="1" type="ORF">SAMN05444320_109189</name>
</gene>
<dbReference type="Proteomes" id="UP000184501">
    <property type="component" value="Unassembled WGS sequence"/>
</dbReference>
<organism evidence="1 2">
    <name type="scientific">Streptoalloteichus hindustanus</name>
    <dbReference type="NCBI Taxonomy" id="2017"/>
    <lineage>
        <taxon>Bacteria</taxon>
        <taxon>Bacillati</taxon>
        <taxon>Actinomycetota</taxon>
        <taxon>Actinomycetes</taxon>
        <taxon>Pseudonocardiales</taxon>
        <taxon>Pseudonocardiaceae</taxon>
        <taxon>Streptoalloteichus</taxon>
    </lineage>
</organism>
<dbReference type="STRING" id="2017.SAMN05444320_109189"/>
<sequence>MPVLAGRWTAEVPEEGVAVFLIGMRINRPLRVDRWWPVLTAMPRMLRHLAEHPGAGLLGSHTWLGRTTILLSYWRRVEDLLAFAGDRDAPHAAAWRDFNRRVGGDGTVGVWHETYLARPGSAEAVYVNMPAFGLAGATSPVRVTPATTSARRRLSGPAPR</sequence>
<evidence type="ECO:0000313" key="2">
    <source>
        <dbReference type="Proteomes" id="UP000184501"/>
    </source>
</evidence>